<sequence>MSFRIAAASCLIALCALAASADGTEVTRWQADTTDPGRFSGTVTITGAGEEMTLGYSFVYDAQIISMNEPAAVMKPLGNDCWRADVKGEFMADIAKTMEVVFCQRGDRAYWSLLDTRGGAARLPAWVSFARP</sequence>
<accession>A0ABV7R5R5</accession>
<dbReference type="Proteomes" id="UP001595721">
    <property type="component" value="Unassembled WGS sequence"/>
</dbReference>
<dbReference type="RefSeq" id="WP_377745235.1">
    <property type="nucleotide sequence ID" value="NZ_JBHRXJ010000010.1"/>
</dbReference>
<proteinExistence type="predicted"/>
<dbReference type="EMBL" id="JBHRXJ010000010">
    <property type="protein sequence ID" value="MFC3529328.1"/>
    <property type="molecule type" value="Genomic_DNA"/>
</dbReference>
<evidence type="ECO:0000313" key="2">
    <source>
        <dbReference type="EMBL" id="MFC3529328.1"/>
    </source>
</evidence>
<keyword evidence="3" id="KW-1185">Reference proteome</keyword>
<protein>
    <submittedName>
        <fullName evidence="2">Uncharacterized protein</fullName>
    </submittedName>
</protein>
<keyword evidence="1" id="KW-0732">Signal</keyword>
<evidence type="ECO:0000256" key="1">
    <source>
        <dbReference type="SAM" id="SignalP"/>
    </source>
</evidence>
<evidence type="ECO:0000313" key="3">
    <source>
        <dbReference type="Proteomes" id="UP001595721"/>
    </source>
</evidence>
<name>A0ABV7R5R5_9RHOB</name>
<reference evidence="3" key="1">
    <citation type="journal article" date="2019" name="Int. J. Syst. Evol. Microbiol.">
        <title>The Global Catalogue of Microorganisms (GCM) 10K type strain sequencing project: providing services to taxonomists for standard genome sequencing and annotation.</title>
        <authorList>
            <consortium name="The Broad Institute Genomics Platform"/>
            <consortium name="The Broad Institute Genome Sequencing Center for Infectious Disease"/>
            <person name="Wu L."/>
            <person name="Ma J."/>
        </authorList>
    </citation>
    <scope>NUCLEOTIDE SEQUENCE [LARGE SCALE GENOMIC DNA]</scope>
    <source>
        <strain evidence="3">KCTC 42899</strain>
    </source>
</reference>
<feature type="chain" id="PRO_5046123619" evidence="1">
    <location>
        <begin position="22"/>
        <end position="132"/>
    </location>
</feature>
<comment type="caution">
    <text evidence="2">The sequence shown here is derived from an EMBL/GenBank/DDBJ whole genome shotgun (WGS) entry which is preliminary data.</text>
</comment>
<organism evidence="2 3">
    <name type="scientific">Paracoccus mangrovi</name>
    <dbReference type="NCBI Taxonomy" id="1715645"/>
    <lineage>
        <taxon>Bacteria</taxon>
        <taxon>Pseudomonadati</taxon>
        <taxon>Pseudomonadota</taxon>
        <taxon>Alphaproteobacteria</taxon>
        <taxon>Rhodobacterales</taxon>
        <taxon>Paracoccaceae</taxon>
        <taxon>Paracoccus</taxon>
    </lineage>
</organism>
<gene>
    <name evidence="2" type="ORF">ACFOMH_14205</name>
</gene>
<feature type="signal peptide" evidence="1">
    <location>
        <begin position="1"/>
        <end position="21"/>
    </location>
</feature>